<dbReference type="AlphaFoldDB" id="A0ABD2QKC8"/>
<dbReference type="Pfam" id="PF09380">
    <property type="entry name" value="FERM_C"/>
    <property type="match status" value="1"/>
</dbReference>
<feature type="compositionally biased region" description="Basic and acidic residues" evidence="1">
    <location>
        <begin position="500"/>
        <end position="509"/>
    </location>
</feature>
<dbReference type="InterPro" id="IPR011993">
    <property type="entry name" value="PH-like_dom_sf"/>
</dbReference>
<dbReference type="Gene3D" id="2.30.29.30">
    <property type="entry name" value="Pleckstrin-homology domain (PH domain)/Phosphotyrosine-binding domain (PTB)"/>
    <property type="match status" value="1"/>
</dbReference>
<keyword evidence="4" id="KW-1185">Reference proteome</keyword>
<organism evidence="3 4">
    <name type="scientific">Cichlidogyrus casuarinus</name>
    <dbReference type="NCBI Taxonomy" id="1844966"/>
    <lineage>
        <taxon>Eukaryota</taxon>
        <taxon>Metazoa</taxon>
        <taxon>Spiralia</taxon>
        <taxon>Lophotrochozoa</taxon>
        <taxon>Platyhelminthes</taxon>
        <taxon>Monogenea</taxon>
        <taxon>Monopisthocotylea</taxon>
        <taxon>Dactylogyridea</taxon>
        <taxon>Ancyrocephalidae</taxon>
        <taxon>Cichlidogyrus</taxon>
    </lineage>
</organism>
<dbReference type="SMART" id="SM00295">
    <property type="entry name" value="B41"/>
    <property type="match status" value="1"/>
</dbReference>
<comment type="caution">
    <text evidence="3">The sequence shown here is derived from an EMBL/GenBank/DDBJ whole genome shotgun (WGS) entry which is preliminary data.</text>
</comment>
<dbReference type="PANTHER" id="PTHR45858">
    <property type="entry name" value="FERM DOMAIN CONTAINING PROTEIN"/>
    <property type="match status" value="1"/>
</dbReference>
<feature type="region of interest" description="Disordered" evidence="1">
    <location>
        <begin position="775"/>
        <end position="834"/>
    </location>
</feature>
<dbReference type="EMBL" id="JBJKFK010000085">
    <property type="protein sequence ID" value="KAL3319980.1"/>
    <property type="molecule type" value="Genomic_DNA"/>
</dbReference>
<feature type="compositionally biased region" description="Acidic residues" evidence="1">
    <location>
        <begin position="439"/>
        <end position="453"/>
    </location>
</feature>
<feature type="compositionally biased region" description="Polar residues" evidence="1">
    <location>
        <begin position="410"/>
        <end position="431"/>
    </location>
</feature>
<dbReference type="InterPro" id="IPR014847">
    <property type="entry name" value="FA"/>
</dbReference>
<gene>
    <name evidence="3" type="primary">FRMD7_1</name>
    <name evidence="3" type="ORF">Ciccas_001338</name>
</gene>
<dbReference type="CDD" id="cd14473">
    <property type="entry name" value="FERM_B-lobe"/>
    <property type="match status" value="1"/>
</dbReference>
<dbReference type="InterPro" id="IPR035963">
    <property type="entry name" value="FERM_2"/>
</dbReference>
<evidence type="ECO:0000259" key="2">
    <source>
        <dbReference type="PROSITE" id="PS50057"/>
    </source>
</evidence>
<dbReference type="Proteomes" id="UP001626550">
    <property type="component" value="Unassembled WGS sequence"/>
</dbReference>
<protein>
    <submittedName>
        <fullName evidence="3">FERM domain-containing protein 7</fullName>
    </submittedName>
</protein>
<dbReference type="InterPro" id="IPR000299">
    <property type="entry name" value="FERM_domain"/>
</dbReference>
<feature type="domain" description="FERM" evidence="2">
    <location>
        <begin position="33"/>
        <end position="311"/>
    </location>
</feature>
<dbReference type="Pfam" id="PF09379">
    <property type="entry name" value="FERM_N"/>
    <property type="match status" value="1"/>
</dbReference>
<reference evidence="3 4" key="1">
    <citation type="submission" date="2024-11" db="EMBL/GenBank/DDBJ databases">
        <title>Adaptive evolution of stress response genes in parasites aligns with host niche diversity.</title>
        <authorList>
            <person name="Hahn C."/>
            <person name="Resl P."/>
        </authorList>
    </citation>
    <scope>NUCLEOTIDE SEQUENCE [LARGE SCALE GENOMIC DNA]</scope>
    <source>
        <strain evidence="3">EGGRZ-B1_66</strain>
        <tissue evidence="3">Body</tissue>
    </source>
</reference>
<dbReference type="PRINTS" id="PR00935">
    <property type="entry name" value="BAND41"/>
</dbReference>
<dbReference type="FunFam" id="1.20.80.10:FF:000005">
    <property type="entry name" value="FERM, RhoGEF and pleckstrin domain-containing protein 1"/>
    <property type="match status" value="1"/>
</dbReference>
<dbReference type="SUPFAM" id="SSF50729">
    <property type="entry name" value="PH domain-like"/>
    <property type="match status" value="1"/>
</dbReference>
<dbReference type="InterPro" id="IPR029071">
    <property type="entry name" value="Ubiquitin-like_domsf"/>
</dbReference>
<evidence type="ECO:0000313" key="4">
    <source>
        <dbReference type="Proteomes" id="UP001626550"/>
    </source>
</evidence>
<dbReference type="InterPro" id="IPR018979">
    <property type="entry name" value="FERM_N"/>
</dbReference>
<feature type="compositionally biased region" description="Basic and acidic residues" evidence="1">
    <location>
        <begin position="459"/>
        <end position="468"/>
    </location>
</feature>
<feature type="region of interest" description="Disordered" evidence="1">
    <location>
        <begin position="410"/>
        <end position="469"/>
    </location>
</feature>
<feature type="region of interest" description="Disordered" evidence="1">
    <location>
        <begin position="658"/>
        <end position="686"/>
    </location>
</feature>
<dbReference type="InterPro" id="IPR019748">
    <property type="entry name" value="FERM_central"/>
</dbReference>
<sequence>MEIVNPPEFELEVGCVSKLPRQKIVTVCSLDDTHVTILIPVSRLSCINLILQVTASGAELFVAVVSRLKILEADYFDLDYIACNGSRQWIDHTKPMNRQLNVNRDLNFRLSVKFYVPHPNLLEEEYTRYLFALQIKRDLVDGTLECSNNTAAILASYLVQSEVGDFLEDEYRDISYLANLKVIRDPNEEKLTRIRCFHQNHIGMSPSDADYALLDTARKVDFYGVHLHNARDQEELPIGLTVTHAGILVFQNSFKMNTFSWAKICKLNFKRRRFFIKLHPDTIEFFFDERGSCKDFWKRCIEHHAFFRCAHNQLSVHHLNQGKVLSRGSAYRYIGRTQKELSDFVRSQCVGRKCNFKRNLLSKPRYVSSIIGGGAHASYANTLGRKFASASMTLRSKSLDSRRRPLEKTFSYQDNFHKQVSNPSGYSTMPSSHEGPAIPEEEQQQQEEEEEDTGVSLRDSSEIEDLSREVQLTVQKLTEELKENQDDSVPPVRTKSTPHLADKAKEKKVSGAASQPQLSVVNPLFMAQEKQEEADYIKMADLLLPKVDAMHLIDSARYQQLASPNFRPSDQNVVVTTAVSRPITTAAPSVASLAPVQQVELQPKVLEDKPMPVVQAIETVIHKEKKKEVKKQQHKEDKKPLIQIKEYFKSQLARATAEKKKKKKELSPAQHQVVKPPAQPQTQAQNQTALNQVLLQQQQQQLQQQLQQLYASTAQQATSQQFLYRGSDGYVYAFPISMLPAQQQQQPQPTPTTNYAFLQQPTPTAIPMPIQPQPILQAPISAAQSQISDPPAAESEDKSISTVIEQQPAPQPQKKKHRHKDKTQPAHQQSVCQH</sequence>
<dbReference type="Gene3D" id="3.10.20.90">
    <property type="entry name" value="Phosphatidylinositol 3-kinase Catalytic Subunit, Chain A, domain 1"/>
    <property type="match status" value="1"/>
</dbReference>
<name>A0ABD2QKC8_9PLAT</name>
<accession>A0ABD2QKC8</accession>
<dbReference type="SMART" id="SM01196">
    <property type="entry name" value="FERM_C"/>
    <property type="match status" value="1"/>
</dbReference>
<dbReference type="InterPro" id="IPR014352">
    <property type="entry name" value="FERM/acyl-CoA-bd_prot_sf"/>
</dbReference>
<evidence type="ECO:0000256" key="1">
    <source>
        <dbReference type="SAM" id="MobiDB-lite"/>
    </source>
</evidence>
<dbReference type="InterPro" id="IPR019749">
    <property type="entry name" value="Band_41_domain"/>
</dbReference>
<dbReference type="SUPFAM" id="SSF47031">
    <property type="entry name" value="Second domain of FERM"/>
    <property type="match status" value="1"/>
</dbReference>
<proteinExistence type="predicted"/>
<evidence type="ECO:0000313" key="3">
    <source>
        <dbReference type="EMBL" id="KAL3319980.1"/>
    </source>
</evidence>
<dbReference type="InterPro" id="IPR041788">
    <property type="entry name" value="FARP1/FARP2/FRMD7_FERM_C"/>
</dbReference>
<dbReference type="Gene3D" id="1.20.80.10">
    <property type="match status" value="1"/>
</dbReference>
<dbReference type="PANTHER" id="PTHR45858:SF5">
    <property type="entry name" value="MOESIN_EZRIN_RADIXIN HOMOLOG 1"/>
    <property type="match status" value="1"/>
</dbReference>
<dbReference type="FunFam" id="2.30.29.30:FF:000002">
    <property type="entry name" value="Band 4.1-like protein 5 isoform 1"/>
    <property type="match status" value="1"/>
</dbReference>
<dbReference type="InterPro" id="IPR018980">
    <property type="entry name" value="FERM_PH-like_C"/>
</dbReference>
<feature type="region of interest" description="Disordered" evidence="1">
    <location>
        <begin position="481"/>
        <end position="511"/>
    </location>
</feature>
<dbReference type="CDD" id="cd13193">
    <property type="entry name" value="FERM_C_FARP1-like"/>
    <property type="match status" value="1"/>
</dbReference>
<dbReference type="PROSITE" id="PS50057">
    <property type="entry name" value="FERM_3"/>
    <property type="match status" value="1"/>
</dbReference>
<dbReference type="Pfam" id="PF00373">
    <property type="entry name" value="FERM_M"/>
    <property type="match status" value="1"/>
</dbReference>
<dbReference type="SUPFAM" id="SSF54236">
    <property type="entry name" value="Ubiquitin-like"/>
    <property type="match status" value="1"/>
</dbReference>
<dbReference type="InterPro" id="IPR051835">
    <property type="entry name" value="RAC1-GEF"/>
</dbReference>
<feature type="compositionally biased region" description="Low complexity" evidence="1">
    <location>
        <begin position="775"/>
        <end position="784"/>
    </location>
</feature>
<dbReference type="SMART" id="SM01195">
    <property type="entry name" value="FA"/>
    <property type="match status" value="1"/>
</dbReference>